<dbReference type="GO" id="GO:0005509">
    <property type="term" value="F:calcium ion binding"/>
    <property type="evidence" value="ECO:0007669"/>
    <property type="project" value="InterPro"/>
</dbReference>
<dbReference type="KEGG" id="tse:THMIRHAS_05020"/>
<dbReference type="Gene3D" id="2.150.10.10">
    <property type="entry name" value="Serralysin-like metalloprotease, C-terminal"/>
    <property type="match status" value="1"/>
</dbReference>
<gene>
    <name evidence="2" type="ORF">THMIRHAS_05020</name>
</gene>
<dbReference type="AlphaFoldDB" id="A0A6F8PSP4"/>
<dbReference type="PROSITE" id="PS00018">
    <property type="entry name" value="EF_HAND_1"/>
    <property type="match status" value="1"/>
</dbReference>
<name>A0A6F8PSP4_9GAMM</name>
<sequence length="964" mass="96548">MNACPPIKPVKSTNSYRTIGNLATGDCRTLTYNNWSGVENLQLANAANTVSVNSIANAAGLETVIGGSANDSINIGEGFTNALTIDLSADGVDTVDATNAKGAMTIFAQDGDYNGDTITGGTGSDTVQIEAANGTANLTGMTAVENVSITSDATTNVAGVAAVESTTVILGANNIATNGSLNISAADMVGYTNAAQVTTNPSATIDASAVATNGTVNVTGSIGADTIYATANADTVDGGAGNDTIYGGLGADTLTGGAGNDQFTYAAVAESSATNTDTITDFAGITAGVVGDQIVVNSGILSGLTLNFAGNQADFASAQGATTQGDALIDYVFQTDNNTLWVDINNDGTLNADDLQIKLDGVTALTGDNTGNTATNDVIAADFTVATPTIALNSDTGSSAFDGITSDNVVNVSGLEAGATWEYSLDNGATFTAGTGTSFNLTNDTAYAMGTVQVRQTDVAGNTSLAGSNAMAWTEDSTNPAAPTIALNSDTGSSAADGITSDNVVNVSALEAGATWEYSLDGGSNFTAGTGTSFNLADDTTYNIGDVQVRQTDVAGNTSLAGSNNAIAWTEDSTNPAAPTIALNSDTGSSAVDGITSDNVVNVTSLEAGATWEYSLDGGLNFTAGTGTSFNLADDTTYNIGDIRIKQTDVAGNTGLEGLNTSVFVEDSTDPAAPTIALNSDTGSSAVDGITSGNVVNVSALEAGATWEYSLDGGSNFTAGTGTSFNLADDTTYNIGDVQVRQTDVAGNTSLAGSNAMAWTEDSTNPAAPTIALNSDTGSSAADGITSDNVVNVSALEAGATWEYSLDGGSNFTAGTGTSFNLADDTTYNIGDVQVRQTDVAGNTSLAGSNNAMAWTEDSTAPLATNTNAASSATNDNVIVEFNDNIGNIDTSLITLFANGVQVTVAGSTVVINGNQLQIDTTYDIQVGDSMDVAFAAGAVEDIAGNDIVALGVADDPYAAVVAA</sequence>
<organism evidence="2 3">
    <name type="scientific">Thiosulfatimonas sediminis</name>
    <dbReference type="NCBI Taxonomy" id="2675054"/>
    <lineage>
        <taxon>Bacteria</taxon>
        <taxon>Pseudomonadati</taxon>
        <taxon>Pseudomonadota</taxon>
        <taxon>Gammaproteobacteria</taxon>
        <taxon>Thiotrichales</taxon>
        <taxon>Piscirickettsiaceae</taxon>
        <taxon>Thiosulfatimonas</taxon>
    </lineage>
</organism>
<dbReference type="RefSeq" id="WP_173270444.1">
    <property type="nucleotide sequence ID" value="NZ_AP021889.1"/>
</dbReference>
<reference evidence="3" key="1">
    <citation type="submission" date="2019-11" db="EMBL/GenBank/DDBJ databases">
        <title>Isolation and characterization of two novel species in the genus Thiomicrorhabdus.</title>
        <authorList>
            <person name="Mochizuki J."/>
            <person name="Kojima H."/>
            <person name="Fukui M."/>
        </authorList>
    </citation>
    <scope>NUCLEOTIDE SEQUENCE [LARGE SCALE GENOMIC DNA]</scope>
    <source>
        <strain evidence="3">aks77</strain>
    </source>
</reference>
<keyword evidence="1" id="KW-0106">Calcium</keyword>
<dbReference type="InterPro" id="IPR011049">
    <property type="entry name" value="Serralysin-like_metalloprot_C"/>
</dbReference>
<dbReference type="InterPro" id="IPR013783">
    <property type="entry name" value="Ig-like_fold"/>
</dbReference>
<dbReference type="PROSITE" id="PS00330">
    <property type="entry name" value="HEMOLYSIN_CALCIUM"/>
    <property type="match status" value="1"/>
</dbReference>
<dbReference type="InterPro" id="IPR018511">
    <property type="entry name" value="Hemolysin-typ_Ca-bd_CS"/>
</dbReference>
<keyword evidence="3" id="KW-1185">Reference proteome</keyword>
<accession>A0A6F8PSP4</accession>
<evidence type="ECO:0000313" key="3">
    <source>
        <dbReference type="Proteomes" id="UP000501726"/>
    </source>
</evidence>
<proteinExistence type="predicted"/>
<evidence type="ECO:0000256" key="1">
    <source>
        <dbReference type="ARBA" id="ARBA00022837"/>
    </source>
</evidence>
<protein>
    <submittedName>
        <fullName evidence="2">Uncharacterized protein</fullName>
    </submittedName>
</protein>
<dbReference type="InterPro" id="IPR001343">
    <property type="entry name" value="Hemolysn_Ca-bd"/>
</dbReference>
<dbReference type="Pfam" id="PF00353">
    <property type="entry name" value="HemolysinCabind"/>
    <property type="match status" value="1"/>
</dbReference>
<dbReference type="EMBL" id="AP021889">
    <property type="protein sequence ID" value="BBP45129.1"/>
    <property type="molecule type" value="Genomic_DNA"/>
</dbReference>
<dbReference type="SUPFAM" id="SSF51120">
    <property type="entry name" value="beta-Roll"/>
    <property type="match status" value="1"/>
</dbReference>
<dbReference type="PRINTS" id="PR00313">
    <property type="entry name" value="CABNDNGRPT"/>
</dbReference>
<dbReference type="Proteomes" id="UP000501726">
    <property type="component" value="Chromosome"/>
</dbReference>
<dbReference type="InterPro" id="IPR018247">
    <property type="entry name" value="EF_Hand_1_Ca_BS"/>
</dbReference>
<evidence type="ECO:0000313" key="2">
    <source>
        <dbReference type="EMBL" id="BBP45129.1"/>
    </source>
</evidence>
<dbReference type="Gene3D" id="2.60.40.10">
    <property type="entry name" value="Immunoglobulins"/>
    <property type="match status" value="1"/>
</dbReference>